<feature type="region of interest" description="Disordered" evidence="1">
    <location>
        <begin position="27"/>
        <end position="244"/>
    </location>
</feature>
<dbReference type="Proteomes" id="UP001300502">
    <property type="component" value="Unassembled WGS sequence"/>
</dbReference>
<keyword evidence="3" id="KW-1185">Reference proteome</keyword>
<proteinExistence type="predicted"/>
<dbReference type="AlphaFoldDB" id="A0AAV9IAA6"/>
<feature type="compositionally biased region" description="Polar residues" evidence="1">
    <location>
        <begin position="193"/>
        <end position="223"/>
    </location>
</feature>
<evidence type="ECO:0000313" key="2">
    <source>
        <dbReference type="EMBL" id="KAK4524365.1"/>
    </source>
</evidence>
<feature type="compositionally biased region" description="Basic and acidic residues" evidence="1">
    <location>
        <begin position="35"/>
        <end position="47"/>
    </location>
</feature>
<evidence type="ECO:0000256" key="1">
    <source>
        <dbReference type="SAM" id="MobiDB-lite"/>
    </source>
</evidence>
<dbReference type="EMBL" id="JANCYU010000023">
    <property type="protein sequence ID" value="KAK4524365.1"/>
    <property type="molecule type" value="Genomic_DNA"/>
</dbReference>
<comment type="caution">
    <text evidence="2">The sequence shown here is derived from an EMBL/GenBank/DDBJ whole genome shotgun (WGS) entry which is preliminary data.</text>
</comment>
<name>A0AAV9IAA6_9RHOD</name>
<sequence length="373" mass="41572">MMGRNCATSLVEIPNLIFEVGMEEDAFEEGEIVEEGQRTEEPERKLAEGSSNNLPSWLKGNPPKRKRSYSSSSPPPPPKQTFHSYDAARQSQRRSPSWLSGSFKNRNLSTSIHDRKNSSGVEASDYSNGGLVVEFNRGGISPPPPPPPPSEVPFSSPSPPPPPQSPPPGVPCTTNVSSHSSYSLAMSHRSEESLASEQSRLSPYVESSENTSKGFPKSESYSVSEEHDGAVHGGSSSQTGEKTCCSHETSVTTYERDEDQDVARDDFDLWDYTELVRDTIQNGSSRVPSLRTFLDSLGTGKYFNFLKDLEEKQNQRLISLERESKSSLELELAEEQVEKKQFECFLQHIRLERLEKNVIFIENEWSSGLISMQ</sequence>
<feature type="compositionally biased region" description="Low complexity" evidence="1">
    <location>
        <begin position="177"/>
        <end position="187"/>
    </location>
</feature>
<evidence type="ECO:0000313" key="3">
    <source>
        <dbReference type="Proteomes" id="UP001300502"/>
    </source>
</evidence>
<feature type="compositionally biased region" description="Polar residues" evidence="1">
    <location>
        <begin position="118"/>
        <end position="127"/>
    </location>
</feature>
<accession>A0AAV9IAA6</accession>
<protein>
    <submittedName>
        <fullName evidence="2">Uncharacterized protein</fullName>
    </submittedName>
</protein>
<gene>
    <name evidence="2" type="ORF">GAYE_SCF03G2265</name>
</gene>
<organism evidence="2 3">
    <name type="scientific">Galdieria yellowstonensis</name>
    <dbReference type="NCBI Taxonomy" id="3028027"/>
    <lineage>
        <taxon>Eukaryota</taxon>
        <taxon>Rhodophyta</taxon>
        <taxon>Bangiophyceae</taxon>
        <taxon>Galdieriales</taxon>
        <taxon>Galdieriaceae</taxon>
        <taxon>Galdieria</taxon>
    </lineage>
</organism>
<feature type="compositionally biased region" description="Polar residues" evidence="1">
    <location>
        <begin position="89"/>
        <end position="111"/>
    </location>
</feature>
<reference evidence="2 3" key="1">
    <citation type="submission" date="2022-07" db="EMBL/GenBank/DDBJ databases">
        <title>Genome-wide signatures of adaptation to extreme environments.</title>
        <authorList>
            <person name="Cho C.H."/>
            <person name="Yoon H.S."/>
        </authorList>
    </citation>
    <scope>NUCLEOTIDE SEQUENCE [LARGE SCALE GENOMIC DNA]</scope>
    <source>
        <strain evidence="2 3">108.79 E11</strain>
    </source>
</reference>
<feature type="compositionally biased region" description="Polar residues" evidence="1">
    <location>
        <begin position="234"/>
        <end position="244"/>
    </location>
</feature>
<feature type="compositionally biased region" description="Pro residues" evidence="1">
    <location>
        <begin position="141"/>
        <end position="170"/>
    </location>
</feature>